<organism evidence="3 4">
    <name type="scientific">Gloeophyllum trabeum (strain ATCC 11539 / FP-39264 / Madison 617)</name>
    <name type="common">Brown rot fungus</name>
    <dbReference type="NCBI Taxonomy" id="670483"/>
    <lineage>
        <taxon>Eukaryota</taxon>
        <taxon>Fungi</taxon>
        <taxon>Dikarya</taxon>
        <taxon>Basidiomycota</taxon>
        <taxon>Agaricomycotina</taxon>
        <taxon>Agaricomycetes</taxon>
        <taxon>Gloeophyllales</taxon>
        <taxon>Gloeophyllaceae</taxon>
        <taxon>Gloeophyllum</taxon>
    </lineage>
</organism>
<evidence type="ECO:0000259" key="2">
    <source>
        <dbReference type="Pfam" id="PF00472"/>
    </source>
</evidence>
<feature type="compositionally biased region" description="Basic and acidic residues" evidence="1">
    <location>
        <begin position="112"/>
        <end position="130"/>
    </location>
</feature>
<dbReference type="HOGENOM" id="CLU_089470_0_1_1"/>
<dbReference type="PANTHER" id="PTHR11075:SF54">
    <property type="entry name" value="LARGE RIBOSOMAL SUBUNIT PROTEIN ML62"/>
    <property type="match status" value="1"/>
</dbReference>
<dbReference type="EMBL" id="KB469304">
    <property type="protein sequence ID" value="EPQ54038.1"/>
    <property type="molecule type" value="Genomic_DNA"/>
</dbReference>
<protein>
    <recommendedName>
        <fullName evidence="2">Prokaryotic-type class I peptide chain release factors domain-containing protein</fullName>
    </recommendedName>
</protein>
<dbReference type="Proteomes" id="UP000030669">
    <property type="component" value="Unassembled WGS sequence"/>
</dbReference>
<feature type="compositionally biased region" description="Basic residues" evidence="1">
    <location>
        <begin position="131"/>
        <end position="145"/>
    </location>
</feature>
<dbReference type="KEGG" id="gtr:GLOTRDRAFT_44314"/>
<dbReference type="SUPFAM" id="SSF110916">
    <property type="entry name" value="Peptidyl-tRNA hydrolase domain-like"/>
    <property type="match status" value="1"/>
</dbReference>
<keyword evidence="4" id="KW-1185">Reference proteome</keyword>
<proteinExistence type="predicted"/>
<gene>
    <name evidence="3" type="ORF">GLOTRDRAFT_44314</name>
</gene>
<accession>S7Q3P7</accession>
<dbReference type="RefSeq" id="XP_007867233.1">
    <property type="nucleotide sequence ID" value="XM_007869042.1"/>
</dbReference>
<dbReference type="AlphaFoldDB" id="S7Q3P7"/>
<reference evidence="3 4" key="1">
    <citation type="journal article" date="2012" name="Science">
        <title>The Paleozoic origin of enzymatic lignin decomposition reconstructed from 31 fungal genomes.</title>
        <authorList>
            <person name="Floudas D."/>
            <person name="Binder M."/>
            <person name="Riley R."/>
            <person name="Barry K."/>
            <person name="Blanchette R.A."/>
            <person name="Henrissat B."/>
            <person name="Martinez A.T."/>
            <person name="Otillar R."/>
            <person name="Spatafora J.W."/>
            <person name="Yadav J.S."/>
            <person name="Aerts A."/>
            <person name="Benoit I."/>
            <person name="Boyd A."/>
            <person name="Carlson A."/>
            <person name="Copeland A."/>
            <person name="Coutinho P.M."/>
            <person name="de Vries R.P."/>
            <person name="Ferreira P."/>
            <person name="Findley K."/>
            <person name="Foster B."/>
            <person name="Gaskell J."/>
            <person name="Glotzer D."/>
            <person name="Gorecki P."/>
            <person name="Heitman J."/>
            <person name="Hesse C."/>
            <person name="Hori C."/>
            <person name="Igarashi K."/>
            <person name="Jurgens J.A."/>
            <person name="Kallen N."/>
            <person name="Kersten P."/>
            <person name="Kohler A."/>
            <person name="Kuees U."/>
            <person name="Kumar T.K.A."/>
            <person name="Kuo A."/>
            <person name="LaButti K."/>
            <person name="Larrondo L.F."/>
            <person name="Lindquist E."/>
            <person name="Ling A."/>
            <person name="Lombard V."/>
            <person name="Lucas S."/>
            <person name="Lundell T."/>
            <person name="Martin R."/>
            <person name="McLaughlin D.J."/>
            <person name="Morgenstern I."/>
            <person name="Morin E."/>
            <person name="Murat C."/>
            <person name="Nagy L.G."/>
            <person name="Nolan M."/>
            <person name="Ohm R.A."/>
            <person name="Patyshakuliyeva A."/>
            <person name="Rokas A."/>
            <person name="Ruiz-Duenas F.J."/>
            <person name="Sabat G."/>
            <person name="Salamov A."/>
            <person name="Samejima M."/>
            <person name="Schmutz J."/>
            <person name="Slot J.C."/>
            <person name="St John F."/>
            <person name="Stenlid J."/>
            <person name="Sun H."/>
            <person name="Sun S."/>
            <person name="Syed K."/>
            <person name="Tsang A."/>
            <person name="Wiebenga A."/>
            <person name="Young D."/>
            <person name="Pisabarro A."/>
            <person name="Eastwood D.C."/>
            <person name="Martin F."/>
            <person name="Cullen D."/>
            <person name="Grigoriev I.V."/>
            <person name="Hibbett D.S."/>
        </authorList>
    </citation>
    <scope>NUCLEOTIDE SEQUENCE [LARGE SCALE GENOMIC DNA]</scope>
    <source>
        <strain evidence="3 4">ATCC 11539</strain>
    </source>
</reference>
<sequence>MNNARQWLEQFKQQTIPRSMVELSFARSSGPGGQNVNKVNTKASVRCSIKESWIPPWAQRALRASPHYVPSSDTILVTSTVHRSQSQNVEDCLSKLHAIIVDAAIKEIKTEPSEAQKARVRQLEAAENRRRREQKMHLKTKKQSRSARGGAWD</sequence>
<dbReference type="Pfam" id="PF00472">
    <property type="entry name" value="RF-1"/>
    <property type="match status" value="1"/>
</dbReference>
<dbReference type="OrthoDB" id="270639at2759"/>
<feature type="domain" description="Prokaryotic-type class I peptide chain release factors" evidence="2">
    <location>
        <begin position="14"/>
        <end position="142"/>
    </location>
</feature>
<evidence type="ECO:0000313" key="3">
    <source>
        <dbReference type="EMBL" id="EPQ54038.1"/>
    </source>
</evidence>
<dbReference type="Gene3D" id="3.30.160.20">
    <property type="match status" value="1"/>
</dbReference>
<dbReference type="GeneID" id="19306267"/>
<name>S7Q3P7_GLOTA</name>
<dbReference type="PANTHER" id="PTHR11075">
    <property type="entry name" value="PEPTIDE CHAIN RELEASE FACTOR"/>
    <property type="match status" value="1"/>
</dbReference>
<dbReference type="OMA" id="WYNSFDA"/>
<dbReference type="InterPro" id="IPR052104">
    <property type="entry name" value="Mito_Release_Factor_mL62"/>
</dbReference>
<dbReference type="STRING" id="670483.S7Q3P7"/>
<feature type="region of interest" description="Disordered" evidence="1">
    <location>
        <begin position="112"/>
        <end position="153"/>
    </location>
</feature>
<dbReference type="InterPro" id="IPR000352">
    <property type="entry name" value="Pep_chain_release_fac_I"/>
</dbReference>
<dbReference type="GO" id="GO:0070126">
    <property type="term" value="P:mitochondrial translational termination"/>
    <property type="evidence" value="ECO:0007669"/>
    <property type="project" value="TreeGrafter"/>
</dbReference>
<dbReference type="GO" id="GO:0005762">
    <property type="term" value="C:mitochondrial large ribosomal subunit"/>
    <property type="evidence" value="ECO:0007669"/>
    <property type="project" value="TreeGrafter"/>
</dbReference>
<evidence type="ECO:0000313" key="4">
    <source>
        <dbReference type="Proteomes" id="UP000030669"/>
    </source>
</evidence>
<dbReference type="GO" id="GO:0016150">
    <property type="term" value="F:translation release factor activity, codon nonspecific"/>
    <property type="evidence" value="ECO:0007669"/>
    <property type="project" value="TreeGrafter"/>
</dbReference>
<evidence type="ECO:0000256" key="1">
    <source>
        <dbReference type="SAM" id="MobiDB-lite"/>
    </source>
</evidence>
<dbReference type="GO" id="GO:0004045">
    <property type="term" value="F:peptidyl-tRNA hydrolase activity"/>
    <property type="evidence" value="ECO:0007669"/>
    <property type="project" value="TreeGrafter"/>
</dbReference>
<dbReference type="eggNOG" id="KOG3429">
    <property type="taxonomic scope" value="Eukaryota"/>
</dbReference>